<sequence length="719" mass="79452">MAPSSEKNNAGTPGRRKKSDNQYFDIGKVGRKTGITLKDTGIRDEHGLEPVSGIFSSPNDTDILGNKTLTDEGMDLDDTSAPEVRDALTSRKTPRLPPTRQSPLKHTSIGGSPRRSSVKRALNAQDDEDEDTPEQPAANRRLDFNKNRKSVNVADNQSPFKPRKVLRRSMNARPDPFSLEDDETAKTSIEYTNEFMEDDDNVEQSIEGDDGPIMMDDNTLEPEQTAADVEETKVPAKRGRGRPRKSDQSVDNSQIQPSSNTTTRKRGRRSLEDSEVVAESSAQGAMRPPAKKKRSSNVTVHRDEGTELADPSELARNDQTVFDDNSNIVQQDSQADLDSQLQAQGEAQPPKKGRGRPAKGKKNAAPKERDPNRAMGVPVTATGSPVKLNDSPSKLNRRGSVGPVSNVNLRAMTPHEDARKISRAGRNCIEPLKFWENESRIWKNGEIEGIIRAEHVDKPQDNRRRKKKGRKRTGSRLNAIEEESETESVMPDEWEETMGVITGNVANWNASTKAGDPNDPVQEDIAFASSSIITRDVAGSEFKYAKIMTLPFFGAGIVEVPPEGFKRAKNSRKMQMVFFVHEGKVLVEVGATGMEVNQFALSKGGAWIVPRGKPAAVPFFPLLPTQLYPFYLPPPDLPPTFPRNGRRLASNRRCFGARASHGGDVPDQLHVTIPRLLTLPRSRLCDDSLGDGCALRSGELAARTMPFWFPWLRLQVSST</sequence>
<dbReference type="GO" id="GO:0005634">
    <property type="term" value="C:nucleus"/>
    <property type="evidence" value="ECO:0007669"/>
    <property type="project" value="UniProtKB-SubCell"/>
</dbReference>
<comment type="similarity">
    <text evidence="2">Belongs to the CENP-C/MIF2 family.</text>
</comment>
<proteinExistence type="inferred from homology"/>
<accession>A0A9Q8P4P8</accession>
<evidence type="ECO:0000256" key="5">
    <source>
        <dbReference type="SAM" id="MobiDB-lite"/>
    </source>
</evidence>
<dbReference type="Proteomes" id="UP000756132">
    <property type="component" value="Chromosome 2"/>
</dbReference>
<organism evidence="8 9">
    <name type="scientific">Passalora fulva</name>
    <name type="common">Tomato leaf mold</name>
    <name type="synonym">Cladosporium fulvum</name>
    <dbReference type="NCBI Taxonomy" id="5499"/>
    <lineage>
        <taxon>Eukaryota</taxon>
        <taxon>Fungi</taxon>
        <taxon>Dikarya</taxon>
        <taxon>Ascomycota</taxon>
        <taxon>Pezizomycotina</taxon>
        <taxon>Dothideomycetes</taxon>
        <taxon>Dothideomycetidae</taxon>
        <taxon>Mycosphaerellales</taxon>
        <taxon>Mycosphaerellaceae</taxon>
        <taxon>Fulvia</taxon>
    </lineage>
</organism>
<dbReference type="SUPFAM" id="SSF51182">
    <property type="entry name" value="RmlC-like cupins"/>
    <property type="match status" value="1"/>
</dbReference>
<dbReference type="AlphaFoldDB" id="A0A9Q8P4P8"/>
<evidence type="ECO:0000313" key="8">
    <source>
        <dbReference type="EMBL" id="UJO13198.1"/>
    </source>
</evidence>
<feature type="domain" description="Mif2/CENP-C cupin" evidence="6">
    <location>
        <begin position="542"/>
        <end position="614"/>
    </location>
</feature>
<feature type="compositionally biased region" description="Polar residues" evidence="5">
    <location>
        <begin position="249"/>
        <end position="262"/>
    </location>
</feature>
<comment type="subcellular location">
    <subcellularLocation>
        <location evidence="1">Nucleus</location>
    </subcellularLocation>
</comment>
<dbReference type="InterPro" id="IPR028929">
    <property type="entry name" value="Mif2_N"/>
</dbReference>
<evidence type="ECO:0000256" key="2">
    <source>
        <dbReference type="ARBA" id="ARBA00010291"/>
    </source>
</evidence>
<reference evidence="8" key="1">
    <citation type="submission" date="2021-12" db="EMBL/GenBank/DDBJ databases">
        <authorList>
            <person name="Zaccaron A."/>
            <person name="Stergiopoulos I."/>
        </authorList>
    </citation>
    <scope>NUCLEOTIDE SEQUENCE</scope>
    <source>
        <strain evidence="8">Race5_Kim</strain>
    </source>
</reference>
<dbReference type="GO" id="GO:0051382">
    <property type="term" value="P:kinetochore assembly"/>
    <property type="evidence" value="ECO:0007669"/>
    <property type="project" value="InterPro"/>
</dbReference>
<feature type="compositionally biased region" description="Basic residues" evidence="5">
    <location>
        <begin position="463"/>
        <end position="474"/>
    </location>
</feature>
<evidence type="ECO:0000259" key="7">
    <source>
        <dbReference type="Pfam" id="PF15624"/>
    </source>
</evidence>
<feature type="compositionally biased region" description="Low complexity" evidence="5">
    <location>
        <begin position="330"/>
        <end position="344"/>
    </location>
</feature>
<evidence type="ECO:0000259" key="6">
    <source>
        <dbReference type="Pfam" id="PF11699"/>
    </source>
</evidence>
<dbReference type="PRINTS" id="PR00929">
    <property type="entry name" value="ATHOOK"/>
</dbReference>
<dbReference type="GO" id="GO:0051315">
    <property type="term" value="P:attachment of mitotic spindle microtubules to kinetochore"/>
    <property type="evidence" value="ECO:0007669"/>
    <property type="project" value="TreeGrafter"/>
</dbReference>
<evidence type="ECO:0000256" key="4">
    <source>
        <dbReference type="ARBA" id="ARBA00023242"/>
    </source>
</evidence>
<feature type="compositionally biased region" description="Acidic residues" evidence="5">
    <location>
        <begin position="480"/>
        <end position="490"/>
    </location>
</feature>
<dbReference type="OrthoDB" id="1939643at2759"/>
<dbReference type="PANTHER" id="PTHR16684">
    <property type="entry name" value="CENTROMERE PROTEIN C"/>
    <property type="match status" value="1"/>
</dbReference>
<gene>
    <name evidence="8" type="ORF">CLAFUR5_03663</name>
</gene>
<dbReference type="GeneID" id="71983541"/>
<feature type="compositionally biased region" description="Polar residues" evidence="5">
    <location>
        <begin position="1"/>
        <end position="11"/>
    </location>
</feature>
<feature type="compositionally biased region" description="Acidic residues" evidence="5">
    <location>
        <begin position="195"/>
        <end position="210"/>
    </location>
</feature>
<dbReference type="RefSeq" id="XP_047757564.1">
    <property type="nucleotide sequence ID" value="XM_047902811.1"/>
</dbReference>
<keyword evidence="4" id="KW-0539">Nucleus</keyword>
<dbReference type="GO" id="GO:0000776">
    <property type="term" value="C:kinetochore"/>
    <property type="evidence" value="ECO:0007669"/>
    <property type="project" value="InterPro"/>
</dbReference>
<dbReference type="InterPro" id="IPR011051">
    <property type="entry name" value="RmlC_Cupin_sf"/>
</dbReference>
<evidence type="ECO:0000256" key="3">
    <source>
        <dbReference type="ARBA" id="ARBA00023125"/>
    </source>
</evidence>
<dbReference type="Pfam" id="PF15624">
    <property type="entry name" value="Mif2_N"/>
    <property type="match status" value="1"/>
</dbReference>
<evidence type="ECO:0000256" key="1">
    <source>
        <dbReference type="ARBA" id="ARBA00004123"/>
    </source>
</evidence>
<dbReference type="InterPro" id="IPR017956">
    <property type="entry name" value="AT_hook_DNA-bd_motif"/>
</dbReference>
<dbReference type="GO" id="GO:0051455">
    <property type="term" value="P:spindle attachment to meiosis I kinetochore"/>
    <property type="evidence" value="ECO:0007669"/>
    <property type="project" value="TreeGrafter"/>
</dbReference>
<dbReference type="GO" id="GO:0019237">
    <property type="term" value="F:centromeric DNA binding"/>
    <property type="evidence" value="ECO:0007669"/>
    <property type="project" value="InterPro"/>
</dbReference>
<dbReference type="Pfam" id="PF11699">
    <property type="entry name" value="CENP-C_C"/>
    <property type="match status" value="1"/>
</dbReference>
<keyword evidence="3" id="KW-0238">DNA-binding</keyword>
<dbReference type="Gene3D" id="2.60.120.10">
    <property type="entry name" value="Jelly Rolls"/>
    <property type="match status" value="1"/>
</dbReference>
<feature type="region of interest" description="Disordered" evidence="5">
    <location>
        <begin position="1"/>
        <end position="406"/>
    </location>
</feature>
<dbReference type="PANTHER" id="PTHR16684:SF11">
    <property type="entry name" value="CENTROMERE PROTEIN C"/>
    <property type="match status" value="1"/>
</dbReference>
<feature type="compositionally biased region" description="Polar residues" evidence="5">
    <location>
        <begin position="317"/>
        <end position="329"/>
    </location>
</feature>
<dbReference type="InterPro" id="IPR025974">
    <property type="entry name" value="Mif2/CENP-C_cupin"/>
</dbReference>
<dbReference type="EMBL" id="CP090164">
    <property type="protein sequence ID" value="UJO13198.1"/>
    <property type="molecule type" value="Genomic_DNA"/>
</dbReference>
<keyword evidence="9" id="KW-1185">Reference proteome</keyword>
<evidence type="ECO:0000313" key="9">
    <source>
        <dbReference type="Proteomes" id="UP000756132"/>
    </source>
</evidence>
<dbReference type="KEGG" id="ffu:CLAFUR5_03663"/>
<reference evidence="8" key="2">
    <citation type="journal article" date="2022" name="Microb. Genom.">
        <title>A chromosome-scale genome assembly of the tomato pathogen Cladosporium fulvum reveals a compartmentalized genome architecture and the presence of a dispensable chromosome.</title>
        <authorList>
            <person name="Zaccaron A.Z."/>
            <person name="Chen L.H."/>
            <person name="Samaras A."/>
            <person name="Stergiopoulos I."/>
        </authorList>
    </citation>
    <scope>NUCLEOTIDE SEQUENCE</scope>
    <source>
        <strain evidence="8">Race5_Kim</strain>
    </source>
</reference>
<feature type="region of interest" description="Disordered" evidence="5">
    <location>
        <begin position="458"/>
        <end position="490"/>
    </location>
</feature>
<feature type="domain" description="Mif2 N-terminal" evidence="7">
    <location>
        <begin position="23"/>
        <end position="144"/>
    </location>
</feature>
<feature type="compositionally biased region" description="Basic residues" evidence="5">
    <location>
        <begin position="351"/>
        <end position="364"/>
    </location>
</feature>
<dbReference type="InterPro" id="IPR028386">
    <property type="entry name" value="CENP-C/Mif2/cnp3"/>
</dbReference>
<dbReference type="SMART" id="SM00384">
    <property type="entry name" value="AT_hook"/>
    <property type="match status" value="2"/>
</dbReference>
<name>A0A9Q8P4P8_PASFU</name>
<protein>
    <submittedName>
        <fullName evidence="8">Uncharacterized protein</fullName>
    </submittedName>
</protein>
<dbReference type="InterPro" id="IPR014710">
    <property type="entry name" value="RmlC-like_jellyroll"/>
</dbReference>